<comment type="caution">
    <text evidence="1">The sequence shown here is derived from an EMBL/GenBank/DDBJ whole genome shotgun (WGS) entry which is preliminary data.</text>
</comment>
<accession>A0A4R3KLZ0</accession>
<organism evidence="1 2">
    <name type="scientific">Anseongella ginsenosidimutans</name>
    <dbReference type="NCBI Taxonomy" id="496056"/>
    <lineage>
        <taxon>Bacteria</taxon>
        <taxon>Pseudomonadati</taxon>
        <taxon>Bacteroidota</taxon>
        <taxon>Sphingobacteriia</taxon>
        <taxon>Sphingobacteriales</taxon>
        <taxon>Sphingobacteriaceae</taxon>
        <taxon>Anseongella</taxon>
    </lineage>
</organism>
<keyword evidence="2" id="KW-1185">Reference proteome</keyword>
<dbReference type="EMBL" id="SMAD01000025">
    <property type="protein sequence ID" value="TCS83918.1"/>
    <property type="molecule type" value="Genomic_DNA"/>
</dbReference>
<dbReference type="RefSeq" id="WP_132130785.1">
    <property type="nucleotide sequence ID" value="NZ_CP042432.1"/>
</dbReference>
<proteinExistence type="predicted"/>
<reference evidence="1 2" key="1">
    <citation type="submission" date="2019-03" db="EMBL/GenBank/DDBJ databases">
        <title>Genomic Encyclopedia of Type Strains, Phase IV (KMG-IV): sequencing the most valuable type-strain genomes for metagenomic binning, comparative biology and taxonomic classification.</title>
        <authorList>
            <person name="Goeker M."/>
        </authorList>
    </citation>
    <scope>NUCLEOTIDE SEQUENCE [LARGE SCALE GENOMIC DNA]</scope>
    <source>
        <strain evidence="1 2">DSM 21100</strain>
    </source>
</reference>
<protein>
    <submittedName>
        <fullName evidence="1">Uncharacterized protein</fullName>
    </submittedName>
</protein>
<dbReference type="Proteomes" id="UP000295807">
    <property type="component" value="Unassembled WGS sequence"/>
</dbReference>
<gene>
    <name evidence="1" type="ORF">EDD80_1259</name>
</gene>
<sequence length="100" mass="10833">MSTINAQNISGNIVQIGETNTIKGASFIDEHEEELLRLINEHCPTPVEKAKLVSSLQSIKEGDQNSSSSAKLLTNFLERIGSGVISGSILYGLKQFLENS</sequence>
<name>A0A4R3KLZ0_9SPHI</name>
<evidence type="ECO:0000313" key="2">
    <source>
        <dbReference type="Proteomes" id="UP000295807"/>
    </source>
</evidence>
<evidence type="ECO:0000313" key="1">
    <source>
        <dbReference type="EMBL" id="TCS83918.1"/>
    </source>
</evidence>
<dbReference type="AlphaFoldDB" id="A0A4R3KLZ0"/>